<keyword evidence="1" id="KW-0732">Signal</keyword>
<gene>
    <name evidence="2" type="ORF">PP769_01235</name>
</gene>
<feature type="signal peptide" evidence="1">
    <location>
        <begin position="1"/>
        <end position="27"/>
    </location>
</feature>
<reference evidence="2 3" key="1">
    <citation type="submission" date="2023-01" db="EMBL/GenBank/DDBJ databases">
        <title>Cultivation and genomic characterization of new, ubiquitous marine nitrite-oxidizing bacteria from the Nitrospirales.</title>
        <authorList>
            <person name="Mueller A.J."/>
            <person name="Daebeler A."/>
            <person name="Herbold C.W."/>
            <person name="Kirkegaard R.H."/>
            <person name="Daims H."/>
        </authorList>
    </citation>
    <scope>NUCLEOTIDE SEQUENCE [LARGE SCALE GENOMIC DNA]</scope>
    <source>
        <strain evidence="2 3">VA</strain>
    </source>
</reference>
<organism evidence="2 3">
    <name type="scientific">Candidatus Nitrospira allomarina</name>
    <dbReference type="NCBI Taxonomy" id="3020900"/>
    <lineage>
        <taxon>Bacteria</taxon>
        <taxon>Pseudomonadati</taxon>
        <taxon>Nitrospirota</taxon>
        <taxon>Nitrospiria</taxon>
        <taxon>Nitrospirales</taxon>
        <taxon>Nitrospiraceae</taxon>
        <taxon>Nitrospira</taxon>
    </lineage>
</organism>
<evidence type="ECO:0000256" key="1">
    <source>
        <dbReference type="SAM" id="SignalP"/>
    </source>
</evidence>
<evidence type="ECO:0000313" key="3">
    <source>
        <dbReference type="Proteomes" id="UP001302719"/>
    </source>
</evidence>
<evidence type="ECO:0000313" key="2">
    <source>
        <dbReference type="EMBL" id="WNM58415.1"/>
    </source>
</evidence>
<dbReference type="Proteomes" id="UP001302719">
    <property type="component" value="Chromosome"/>
</dbReference>
<dbReference type="RefSeq" id="WP_312644205.1">
    <property type="nucleotide sequence ID" value="NZ_CP116967.1"/>
</dbReference>
<accession>A0AA96GEA6</accession>
<dbReference type="EMBL" id="CP116967">
    <property type="protein sequence ID" value="WNM58415.1"/>
    <property type="molecule type" value="Genomic_DNA"/>
</dbReference>
<sequence>MKSAKKKGLALVGAVALVGAMASSAMAIEAFQERFEWGDLSKPTTLQGRVAVVDPYDKAVWVNVAVFGGNAESGYYWQKYYPGKNIKVYPGNEEVWKTLVQAGKDSSSQAVMTDTKPSNYGLVEIVVQETEQNHRVVSSAKAVQEVAGTPEKPRNIHSLRSTPILEAMRADSWPNNRKMLYDVLIPDGQAIVGVIPYSDQGTGQIYDPAQGKFEKVEPYKVPAKSGGGE</sequence>
<dbReference type="KEGG" id="nall:PP769_01235"/>
<name>A0AA96GEA6_9BACT</name>
<protein>
    <submittedName>
        <fullName evidence="2">Uncharacterized protein</fullName>
    </submittedName>
</protein>
<keyword evidence="3" id="KW-1185">Reference proteome</keyword>
<dbReference type="AlphaFoldDB" id="A0AA96GEA6"/>
<proteinExistence type="predicted"/>
<feature type="chain" id="PRO_5041673371" evidence="1">
    <location>
        <begin position="28"/>
        <end position="229"/>
    </location>
</feature>